<keyword evidence="4" id="KW-1185">Reference proteome</keyword>
<protein>
    <submittedName>
        <fullName evidence="3">YqaJ viral recombinase family protein</fullName>
    </submittedName>
</protein>
<dbReference type="InterPro" id="IPR011604">
    <property type="entry name" value="PDDEXK-like_dom_sf"/>
</dbReference>
<dbReference type="Pfam" id="PF09588">
    <property type="entry name" value="YqaJ"/>
    <property type="match status" value="1"/>
</dbReference>
<evidence type="ECO:0000259" key="2">
    <source>
        <dbReference type="Pfam" id="PF09588"/>
    </source>
</evidence>
<evidence type="ECO:0000313" key="3">
    <source>
        <dbReference type="EMBL" id="MCD9096150.1"/>
    </source>
</evidence>
<comment type="caution">
    <text evidence="3">The sequence shown here is derived from an EMBL/GenBank/DDBJ whole genome shotgun (WGS) entry which is preliminary data.</text>
</comment>
<reference evidence="3" key="1">
    <citation type="submission" date="2021-12" db="EMBL/GenBank/DDBJ databases">
        <authorList>
            <person name="Ulrich A."/>
        </authorList>
    </citation>
    <scope>NUCLEOTIDE SEQUENCE</scope>
    <source>
        <strain evidence="3">A1P009</strain>
    </source>
</reference>
<reference evidence="3" key="2">
    <citation type="journal article" date="2022" name="Syst. Appl. Microbiol.">
        <title>Physiological and genomic characterisation of Luteimonas fraxinea sp. nov., a bacterial species associated with trees tolerant to ash dieback.</title>
        <authorList>
            <person name="Ulrich K."/>
            <person name="Becker R."/>
            <person name="Behrendt U."/>
            <person name="Kube M."/>
            <person name="Schneck V."/>
            <person name="Ulrich A."/>
        </authorList>
    </citation>
    <scope>NUCLEOTIDE SEQUENCE</scope>
    <source>
        <strain evidence="3">A1P009</strain>
    </source>
</reference>
<dbReference type="EMBL" id="JAJQKU010000001">
    <property type="protein sequence ID" value="MCD9096150.1"/>
    <property type="molecule type" value="Genomic_DNA"/>
</dbReference>
<dbReference type="NCBIfam" id="TIGR03033">
    <property type="entry name" value="phage_rel_nuc"/>
    <property type="match status" value="1"/>
</dbReference>
<dbReference type="Gene3D" id="3.90.320.10">
    <property type="match status" value="1"/>
</dbReference>
<evidence type="ECO:0000313" key="4">
    <source>
        <dbReference type="Proteomes" id="UP001430360"/>
    </source>
</evidence>
<gene>
    <name evidence="3" type="ORF">LTT95_04275</name>
</gene>
<name>A0ABS8U9G8_9GAMM</name>
<organism evidence="3 4">
    <name type="scientific">Luteimonas fraxinea</name>
    <dbReference type="NCBI Taxonomy" id="2901869"/>
    <lineage>
        <taxon>Bacteria</taxon>
        <taxon>Pseudomonadati</taxon>
        <taxon>Pseudomonadota</taxon>
        <taxon>Gammaproteobacteria</taxon>
        <taxon>Lysobacterales</taxon>
        <taxon>Lysobacteraceae</taxon>
        <taxon>Luteimonas</taxon>
    </lineage>
</organism>
<feature type="compositionally biased region" description="Basic and acidic residues" evidence="1">
    <location>
        <begin position="452"/>
        <end position="476"/>
    </location>
</feature>
<evidence type="ECO:0000256" key="1">
    <source>
        <dbReference type="SAM" id="MobiDB-lite"/>
    </source>
</evidence>
<proteinExistence type="predicted"/>
<dbReference type="InterPro" id="IPR017482">
    <property type="entry name" value="Lambda-type_endonuclease"/>
</dbReference>
<dbReference type="Proteomes" id="UP001430360">
    <property type="component" value="Unassembled WGS sequence"/>
</dbReference>
<dbReference type="InterPro" id="IPR019080">
    <property type="entry name" value="YqaJ_viral_recombinase"/>
</dbReference>
<dbReference type="InterPro" id="IPR011335">
    <property type="entry name" value="Restrct_endonuc-II-like"/>
</dbReference>
<dbReference type="SUPFAM" id="SSF52980">
    <property type="entry name" value="Restriction endonuclease-like"/>
    <property type="match status" value="1"/>
</dbReference>
<sequence>MKIVELTQGSSAWHAHRASHLNASDAPAMLGISPYKARSELLRETATGVSAEIDEATQRRFDDGHRYEALARPLAEEIVGEDLFPCVGTEGKYSASFDGLTLMSDTAFEHKSLNDALRAVMVEGCKGADLPEHYRVQMEQQCMVSGADSVLFMASKWNGDQLVEERHCWYYADLDLRARIVAGWEQFEADVSAFVPEASAAPAATGKAPETLPALAIQVTGMVTASNLAEFKASALAVLDGINRDLQTDEDFANAEKTVKWCHGVEERLEATKQAVLGQTADIDAVFRTMDEVSAETRRIRLELDKLVKAEKDNRKNEIVQKGVTAVRAHYDSINETLGEHRFQPPQSLTLDVAAAIRGKKSLTSMRDAVGAVVANLKIDASQRAERVRVNLAILAEHDQHASLFADRVALCASKAPEDMRNLVAARIGEFEKREADRLEQERDRIRAEEAEKLRQEQQAEAERVEREQAAAREAEAADAAAKAAGESTQSTSVTDERMASAIEHGMTGVDYSTGGSATAATPVTHSQAAPRLVERVVAAVQSDARIKLGDINVRIAPLAITADGLAQLGFQSVGNERAAKLYRESDFPLICANLAARLTAAAEEQLAA</sequence>
<feature type="domain" description="YqaJ viral recombinase" evidence="2">
    <location>
        <begin position="13"/>
        <end position="147"/>
    </location>
</feature>
<dbReference type="RefSeq" id="WP_232134623.1">
    <property type="nucleotide sequence ID" value="NZ_JAJQKU010000001.1"/>
</dbReference>
<feature type="region of interest" description="Disordered" evidence="1">
    <location>
        <begin position="452"/>
        <end position="496"/>
    </location>
</feature>
<accession>A0ABS8U9G8</accession>